<dbReference type="Proteomes" id="UP000236291">
    <property type="component" value="Unassembled WGS sequence"/>
</dbReference>
<evidence type="ECO:0000313" key="2">
    <source>
        <dbReference type="Proteomes" id="UP000236291"/>
    </source>
</evidence>
<dbReference type="EMBL" id="ASHM01100622">
    <property type="protein sequence ID" value="PNX66961.1"/>
    <property type="molecule type" value="Genomic_DNA"/>
</dbReference>
<sequence>MEVKGVLKRLQFGGVTCGVWDVGSVVEGEWFCANVCNGDGKVVGFWTEKMARWSWKLVWTATLSVTETAAVGELLLLLEPVSLRRDSNDKRKWIPNAA</sequence>
<proteinExistence type="predicted"/>
<reference evidence="1 2" key="2">
    <citation type="journal article" date="2017" name="Front. Plant Sci.">
        <title>Gene Classification and Mining of Molecular Markers Useful in Red Clover (Trifolium pratense) Breeding.</title>
        <authorList>
            <person name="Istvanek J."/>
            <person name="Dluhosova J."/>
            <person name="Dluhos P."/>
            <person name="Patkova L."/>
            <person name="Nedelnik J."/>
            <person name="Repkova J."/>
        </authorList>
    </citation>
    <scope>NUCLEOTIDE SEQUENCE [LARGE SCALE GENOMIC DNA]</scope>
    <source>
        <strain evidence="2">cv. Tatra</strain>
        <tissue evidence="1">Young leaves</tissue>
    </source>
</reference>
<evidence type="ECO:0000313" key="1">
    <source>
        <dbReference type="EMBL" id="PNX66961.1"/>
    </source>
</evidence>
<reference evidence="1 2" key="1">
    <citation type="journal article" date="2014" name="Am. J. Bot.">
        <title>Genome assembly and annotation for red clover (Trifolium pratense; Fabaceae).</title>
        <authorList>
            <person name="Istvanek J."/>
            <person name="Jaros M."/>
            <person name="Krenek A."/>
            <person name="Repkova J."/>
        </authorList>
    </citation>
    <scope>NUCLEOTIDE SEQUENCE [LARGE SCALE GENOMIC DNA]</scope>
    <source>
        <strain evidence="2">cv. Tatra</strain>
        <tissue evidence="1">Young leaves</tissue>
    </source>
</reference>
<accession>A0A2K3KKX9</accession>
<feature type="non-terminal residue" evidence="1">
    <location>
        <position position="98"/>
    </location>
</feature>
<protein>
    <submittedName>
        <fullName evidence="1">Uncharacterized protein</fullName>
    </submittedName>
</protein>
<gene>
    <name evidence="1" type="ORF">L195_g055370</name>
</gene>
<name>A0A2K3KKX9_TRIPR</name>
<comment type="caution">
    <text evidence="1">The sequence shown here is derived from an EMBL/GenBank/DDBJ whole genome shotgun (WGS) entry which is preliminary data.</text>
</comment>
<dbReference type="AlphaFoldDB" id="A0A2K3KKX9"/>
<organism evidence="1 2">
    <name type="scientific">Trifolium pratense</name>
    <name type="common">Red clover</name>
    <dbReference type="NCBI Taxonomy" id="57577"/>
    <lineage>
        <taxon>Eukaryota</taxon>
        <taxon>Viridiplantae</taxon>
        <taxon>Streptophyta</taxon>
        <taxon>Embryophyta</taxon>
        <taxon>Tracheophyta</taxon>
        <taxon>Spermatophyta</taxon>
        <taxon>Magnoliopsida</taxon>
        <taxon>eudicotyledons</taxon>
        <taxon>Gunneridae</taxon>
        <taxon>Pentapetalae</taxon>
        <taxon>rosids</taxon>
        <taxon>fabids</taxon>
        <taxon>Fabales</taxon>
        <taxon>Fabaceae</taxon>
        <taxon>Papilionoideae</taxon>
        <taxon>50 kb inversion clade</taxon>
        <taxon>NPAAA clade</taxon>
        <taxon>Hologalegina</taxon>
        <taxon>IRL clade</taxon>
        <taxon>Trifolieae</taxon>
        <taxon>Trifolium</taxon>
    </lineage>
</organism>